<keyword evidence="2" id="KW-1185">Reference proteome</keyword>
<dbReference type="Proteomes" id="UP000613580">
    <property type="component" value="Unassembled WGS sequence"/>
</dbReference>
<accession>A0A8H6W8P4</accession>
<organism evidence="1 2">
    <name type="scientific">Mycena chlorophos</name>
    <name type="common">Agaric fungus</name>
    <name type="synonym">Agaricus chlorophos</name>
    <dbReference type="NCBI Taxonomy" id="658473"/>
    <lineage>
        <taxon>Eukaryota</taxon>
        <taxon>Fungi</taxon>
        <taxon>Dikarya</taxon>
        <taxon>Basidiomycota</taxon>
        <taxon>Agaricomycotina</taxon>
        <taxon>Agaricomycetes</taxon>
        <taxon>Agaricomycetidae</taxon>
        <taxon>Agaricales</taxon>
        <taxon>Marasmiineae</taxon>
        <taxon>Mycenaceae</taxon>
        <taxon>Mycena</taxon>
    </lineage>
</organism>
<dbReference type="InterPro" id="IPR032675">
    <property type="entry name" value="LRR_dom_sf"/>
</dbReference>
<evidence type="ECO:0000313" key="2">
    <source>
        <dbReference type="Proteomes" id="UP000613580"/>
    </source>
</evidence>
<gene>
    <name evidence="1" type="ORF">HMN09_00731500</name>
</gene>
<dbReference type="Gene3D" id="3.80.10.10">
    <property type="entry name" value="Ribonuclease Inhibitor"/>
    <property type="match status" value="1"/>
</dbReference>
<evidence type="ECO:0000313" key="1">
    <source>
        <dbReference type="EMBL" id="KAF7305778.1"/>
    </source>
</evidence>
<sequence>MPPEPAYYPPEIISLICDEIEDRQTAARLGRVSRTFVDVAQRVLYHTVDLVGLPQRPVASWLSVVTRNARLANWVHSLSIQIPDPLSLQAKEAQAFAAAFRACVNLKELNTSCYGPKPTSSSTSTWMLEDCSFRLTTFVDSYFAFSMLEDFLSTQTELRVIVAPDFPSAAYFGEELDLPTLPNLVALCANIHSLPRHHPLQRIETTINRTDFPQLSKLACYSNTLTTLNVVASTESWATTGPPLPADIIRAVGAACPALRHLALTERPIGRVAWPFLRKCFPQNTARLSGCFNHFTHLETFACIGSREIAKPVLPDTTRLIAGTCATLRRVTISLLAPKRSCTATREVVGGPITVDEEDCGLILDDVSMFWVE</sequence>
<protein>
    <recommendedName>
        <fullName evidence="3">F-box domain-containing protein</fullName>
    </recommendedName>
</protein>
<dbReference type="EMBL" id="JACAZE010000009">
    <property type="protein sequence ID" value="KAF7305778.1"/>
    <property type="molecule type" value="Genomic_DNA"/>
</dbReference>
<reference evidence="1" key="1">
    <citation type="submission" date="2020-05" db="EMBL/GenBank/DDBJ databases">
        <title>Mycena genomes resolve the evolution of fungal bioluminescence.</title>
        <authorList>
            <person name="Tsai I.J."/>
        </authorList>
    </citation>
    <scope>NUCLEOTIDE SEQUENCE</scope>
    <source>
        <strain evidence="1">110903Hualien_Pintung</strain>
    </source>
</reference>
<dbReference type="AlphaFoldDB" id="A0A8H6W8P4"/>
<dbReference type="OrthoDB" id="3232239at2759"/>
<evidence type="ECO:0008006" key="3">
    <source>
        <dbReference type="Google" id="ProtNLM"/>
    </source>
</evidence>
<name>A0A8H6W8P4_MYCCL</name>
<proteinExistence type="predicted"/>
<comment type="caution">
    <text evidence="1">The sequence shown here is derived from an EMBL/GenBank/DDBJ whole genome shotgun (WGS) entry which is preliminary data.</text>
</comment>